<accession>A0A413SX75</accession>
<proteinExistence type="inferred from homology"/>
<organism evidence="5 6">
    <name type="scientific">Phocaeicola coprophilus</name>
    <dbReference type="NCBI Taxonomy" id="387090"/>
    <lineage>
        <taxon>Bacteria</taxon>
        <taxon>Pseudomonadati</taxon>
        <taxon>Bacteroidota</taxon>
        <taxon>Bacteroidia</taxon>
        <taxon>Bacteroidales</taxon>
        <taxon>Bacteroidaceae</taxon>
        <taxon>Phocaeicola</taxon>
    </lineage>
</organism>
<comment type="similarity">
    <text evidence="1">Belongs to the phosphate acetyltransferase and butyryltransferase family.</text>
</comment>
<evidence type="ECO:0000313" key="6">
    <source>
        <dbReference type="Proteomes" id="UP000283855"/>
    </source>
</evidence>
<dbReference type="SUPFAM" id="SSF53659">
    <property type="entry name" value="Isocitrate/Isopropylmalate dehydrogenase-like"/>
    <property type="match status" value="1"/>
</dbReference>
<dbReference type="AlphaFoldDB" id="A0A413SX75"/>
<dbReference type="EMBL" id="QSFT01000028">
    <property type="protein sequence ID" value="RHA74010.1"/>
    <property type="molecule type" value="Genomic_DNA"/>
</dbReference>
<evidence type="ECO:0000313" key="5">
    <source>
        <dbReference type="EMBL" id="RHA74010.1"/>
    </source>
</evidence>
<dbReference type="PANTHER" id="PTHR43356:SF2">
    <property type="entry name" value="PHOSPHATE ACETYLTRANSFERASE"/>
    <property type="match status" value="1"/>
</dbReference>
<dbReference type="GO" id="GO:0016746">
    <property type="term" value="F:acyltransferase activity"/>
    <property type="evidence" value="ECO:0007669"/>
    <property type="project" value="UniProtKB-KW"/>
</dbReference>
<dbReference type="InterPro" id="IPR012147">
    <property type="entry name" value="P_Ac_Bu_trans"/>
</dbReference>
<evidence type="ECO:0000256" key="2">
    <source>
        <dbReference type="ARBA" id="ARBA00022679"/>
    </source>
</evidence>
<name>A0A413SX75_9BACT</name>
<evidence type="ECO:0000259" key="4">
    <source>
        <dbReference type="Pfam" id="PF01515"/>
    </source>
</evidence>
<gene>
    <name evidence="5" type="ORF">DW921_11615</name>
</gene>
<evidence type="ECO:0000256" key="1">
    <source>
        <dbReference type="ARBA" id="ARBA00005656"/>
    </source>
</evidence>
<reference evidence="5 6" key="1">
    <citation type="submission" date="2018-08" db="EMBL/GenBank/DDBJ databases">
        <title>A genome reference for cultivated species of the human gut microbiota.</title>
        <authorList>
            <person name="Zou Y."/>
            <person name="Xue W."/>
            <person name="Luo G."/>
        </authorList>
    </citation>
    <scope>NUCLEOTIDE SEQUENCE [LARGE SCALE GENOMIC DNA]</scope>
    <source>
        <strain evidence="5 6">AM42-38</strain>
    </source>
</reference>
<protein>
    <submittedName>
        <fullName evidence="5">Phosphate butyryltransferase</fullName>
    </submittedName>
</protein>
<dbReference type="PANTHER" id="PTHR43356">
    <property type="entry name" value="PHOSPHATE ACETYLTRANSFERASE"/>
    <property type="match status" value="1"/>
</dbReference>
<dbReference type="RefSeq" id="WP_008139945.1">
    <property type="nucleotide sequence ID" value="NZ_CABJGD010000028.1"/>
</dbReference>
<dbReference type="InterPro" id="IPR050500">
    <property type="entry name" value="Phos_Acetyltrans/Butyryltrans"/>
</dbReference>
<dbReference type="Proteomes" id="UP000283855">
    <property type="component" value="Unassembled WGS sequence"/>
</dbReference>
<dbReference type="InterPro" id="IPR002505">
    <property type="entry name" value="PTA_PTB"/>
</dbReference>
<keyword evidence="2 5" id="KW-0808">Transferase</keyword>
<dbReference type="PIRSF" id="PIRSF000428">
    <property type="entry name" value="P_Ac_trans"/>
    <property type="match status" value="1"/>
</dbReference>
<evidence type="ECO:0000256" key="3">
    <source>
        <dbReference type="ARBA" id="ARBA00023315"/>
    </source>
</evidence>
<comment type="caution">
    <text evidence="5">The sequence shown here is derived from an EMBL/GenBank/DDBJ whole genome shotgun (WGS) entry which is preliminary data.</text>
</comment>
<dbReference type="Pfam" id="PF01515">
    <property type="entry name" value="PTA_PTB"/>
    <property type="match status" value="1"/>
</dbReference>
<feature type="domain" description="Phosphate acetyl/butaryl transferase" evidence="4">
    <location>
        <begin position="82"/>
        <end position="298"/>
    </location>
</feature>
<dbReference type="Gene3D" id="3.40.718.10">
    <property type="entry name" value="Isopropylmalate Dehydrogenase"/>
    <property type="match status" value="1"/>
</dbReference>
<dbReference type="GeneID" id="78406025"/>
<keyword evidence="3" id="KW-0012">Acyltransferase</keyword>
<sequence length="310" mass="33789">MELIRTLTQMVHSLRARGIRRRVAVVCPKDSHTEYVIIRALREEIAEFLLVSDTADMEMAYHLRMASPDFVRVYEAETPDAAAALAVELVRTGEADILMKGLINTDNLLRAVLNKEKGLLPSGGVLSHVAVAQVPLYHKLLFFSDAAVIPRPTLDQFRAMIMADVALCRKLGSEQPRVALIHCTEKINEKFPHTISYVQLKEEALQGKFGSVFVDGPMDAKTACDAHSGQIKGLASPVVGNADIMIFPNIESGNTFYKTLSLFGDANMAGMLTGTIAPVVVPSRADSGNSKYYSLALACLAGNEPQNECL</sequence>